<dbReference type="InterPro" id="IPR003096">
    <property type="entry name" value="SM22_calponin"/>
</dbReference>
<accession>A0A267F794</accession>
<dbReference type="SUPFAM" id="SSF47576">
    <property type="entry name" value="Calponin-homology domain, CH-domain"/>
    <property type="match status" value="1"/>
</dbReference>
<evidence type="ECO:0000256" key="2">
    <source>
        <dbReference type="RuleBase" id="RU361224"/>
    </source>
</evidence>
<dbReference type="SMART" id="SM00033">
    <property type="entry name" value="CH"/>
    <property type="match status" value="1"/>
</dbReference>
<dbReference type="PROSITE" id="PS50021">
    <property type="entry name" value="CH"/>
    <property type="match status" value="1"/>
</dbReference>
<dbReference type="InterPro" id="IPR050606">
    <property type="entry name" value="Calponin-like"/>
</dbReference>
<reference evidence="5 6" key="1">
    <citation type="submission" date="2017-06" db="EMBL/GenBank/DDBJ databases">
        <title>A platform for efficient transgenesis in Macrostomum lignano, a flatworm model organism for stem cell research.</title>
        <authorList>
            <person name="Berezikov E."/>
        </authorList>
    </citation>
    <scope>NUCLEOTIDE SEQUENCE [LARGE SCALE GENOMIC DNA]</scope>
    <source>
        <strain evidence="5">DV1</strain>
        <tissue evidence="5">Whole organism</tissue>
    </source>
</reference>
<evidence type="ECO:0000313" key="5">
    <source>
        <dbReference type="EMBL" id="PAA69027.1"/>
    </source>
</evidence>
<comment type="caution">
    <text evidence="5">The sequence shown here is derived from an EMBL/GenBank/DDBJ whole genome shotgun (WGS) entry which is preliminary data.</text>
</comment>
<dbReference type="PANTHER" id="PTHR47385">
    <property type="entry name" value="CALPONIN"/>
    <property type="match status" value="1"/>
</dbReference>
<gene>
    <name evidence="5" type="ORF">BOX15_Mlig031098g1</name>
</gene>
<comment type="similarity">
    <text evidence="1 2">Belongs to the calponin family.</text>
</comment>
<dbReference type="Pfam" id="PF00307">
    <property type="entry name" value="CH"/>
    <property type="match status" value="1"/>
</dbReference>
<dbReference type="PANTHER" id="PTHR47385:SF24">
    <property type="entry name" value="MUSCLE-SPECIFIC PROTEIN 20"/>
    <property type="match status" value="1"/>
</dbReference>
<dbReference type="PRINTS" id="PR00888">
    <property type="entry name" value="SM22CALPONIN"/>
</dbReference>
<name>A0A267F794_9PLAT</name>
<dbReference type="GO" id="GO:0007015">
    <property type="term" value="P:actin filament organization"/>
    <property type="evidence" value="ECO:0007669"/>
    <property type="project" value="TreeGrafter"/>
</dbReference>
<feature type="compositionally biased region" description="Basic and acidic residues" evidence="3">
    <location>
        <begin position="13"/>
        <end position="28"/>
    </location>
</feature>
<dbReference type="STRING" id="282301.A0A267F794"/>
<evidence type="ECO:0000259" key="4">
    <source>
        <dbReference type="PROSITE" id="PS50021"/>
    </source>
</evidence>
<keyword evidence="6" id="KW-1185">Reference proteome</keyword>
<dbReference type="PROSITE" id="PS51122">
    <property type="entry name" value="CALPONIN_2"/>
    <property type="match status" value="1"/>
</dbReference>
<dbReference type="Pfam" id="PF00402">
    <property type="entry name" value="Calponin"/>
    <property type="match status" value="1"/>
</dbReference>
<proteinExistence type="inferred from homology"/>
<dbReference type="OrthoDB" id="21595at2759"/>
<evidence type="ECO:0000256" key="3">
    <source>
        <dbReference type="SAM" id="MobiDB-lite"/>
    </source>
</evidence>
<dbReference type="AlphaFoldDB" id="A0A267F794"/>
<dbReference type="GO" id="GO:0051015">
    <property type="term" value="F:actin filament binding"/>
    <property type="evidence" value="ECO:0007669"/>
    <property type="project" value="TreeGrafter"/>
</dbReference>
<dbReference type="CDD" id="cd21207">
    <property type="entry name" value="CH_dMP20-like"/>
    <property type="match status" value="1"/>
</dbReference>
<protein>
    <recommendedName>
        <fullName evidence="2">Transgelin</fullName>
    </recommendedName>
</protein>
<dbReference type="Gene3D" id="1.10.418.10">
    <property type="entry name" value="Calponin-like domain"/>
    <property type="match status" value="1"/>
</dbReference>
<dbReference type="InterPro" id="IPR036872">
    <property type="entry name" value="CH_dom_sf"/>
</dbReference>
<evidence type="ECO:0000313" key="6">
    <source>
        <dbReference type="Proteomes" id="UP000215902"/>
    </source>
</evidence>
<evidence type="ECO:0000256" key="1">
    <source>
        <dbReference type="ARBA" id="ARBA00009631"/>
    </source>
</evidence>
<sequence length="190" mass="21212">MANHGKSYGLSAELDKKREEKRDPKQEEEVLDWIEAVIKQSLPRDQPYEDILADGIVLCDLMSAIKPGSIKKINRTTRMPFKLMENIGSFLEAARVYGVPSCDLFQTVDLFEKKNISQVTQCLFALGRTCQAHPDYDGPTLGPKLSEENRRQFTEEQLSAGKNVIGLQAGYNKGASQAGMSFGKARKILD</sequence>
<feature type="region of interest" description="Disordered" evidence="3">
    <location>
        <begin position="1"/>
        <end position="28"/>
    </location>
</feature>
<dbReference type="PROSITE" id="PS01052">
    <property type="entry name" value="CALPONIN_1"/>
    <property type="match status" value="1"/>
</dbReference>
<dbReference type="EMBL" id="NIVC01001355">
    <property type="protein sequence ID" value="PAA69027.1"/>
    <property type="molecule type" value="Genomic_DNA"/>
</dbReference>
<dbReference type="InterPro" id="IPR001715">
    <property type="entry name" value="CH_dom"/>
</dbReference>
<dbReference type="GO" id="GO:0015629">
    <property type="term" value="C:actin cytoskeleton"/>
    <property type="evidence" value="ECO:0007669"/>
    <property type="project" value="TreeGrafter"/>
</dbReference>
<dbReference type="Proteomes" id="UP000215902">
    <property type="component" value="Unassembled WGS sequence"/>
</dbReference>
<feature type="domain" description="Calponin-homology (CH)" evidence="4">
    <location>
        <begin position="24"/>
        <end position="131"/>
    </location>
</feature>
<organism evidence="5 6">
    <name type="scientific">Macrostomum lignano</name>
    <dbReference type="NCBI Taxonomy" id="282301"/>
    <lineage>
        <taxon>Eukaryota</taxon>
        <taxon>Metazoa</taxon>
        <taxon>Spiralia</taxon>
        <taxon>Lophotrochozoa</taxon>
        <taxon>Platyhelminthes</taxon>
        <taxon>Rhabditophora</taxon>
        <taxon>Macrostomorpha</taxon>
        <taxon>Macrostomida</taxon>
        <taxon>Macrostomidae</taxon>
        <taxon>Macrostomum</taxon>
    </lineage>
</organism>
<dbReference type="InterPro" id="IPR000557">
    <property type="entry name" value="Calponin_repeat"/>
</dbReference>